<keyword evidence="3" id="KW-1185">Reference proteome</keyword>
<organism evidence="2 3">
    <name type="scientific">Cupriavidus gilardii J11</name>
    <dbReference type="NCBI Taxonomy" id="936133"/>
    <lineage>
        <taxon>Bacteria</taxon>
        <taxon>Pseudomonadati</taxon>
        <taxon>Pseudomonadota</taxon>
        <taxon>Betaproteobacteria</taxon>
        <taxon>Burkholderiales</taxon>
        <taxon>Burkholderiaceae</taxon>
        <taxon>Cupriavidus</taxon>
    </lineage>
</organism>
<dbReference type="OrthoDB" id="8971178at2"/>
<reference evidence="2 3" key="1">
    <citation type="submission" date="2019-07" db="EMBL/GenBank/DDBJ databases">
        <title>Genome sequencing of lignin-degrading bacterial isolates.</title>
        <authorList>
            <person name="Gladden J."/>
        </authorList>
    </citation>
    <scope>NUCLEOTIDE SEQUENCE [LARGE SCALE GENOMIC DNA]</scope>
    <source>
        <strain evidence="2 3">J11</strain>
    </source>
</reference>
<sequence length="329" mass="34857">MKQARRPVQPSPGLPVHMAPDLHSGRPPCFALLSALLDADGSGITGPGAAGPAGLVDVPALALAAAGRLGRGDAIVSVAAAPLGDVDGALYHTGAGGWMMLHHERLDTAEARFVQAWLLGCYALHGRLHLARGGAAPAFECRLPQLYRLAELDSLAARAYGFAARLLMPDAVCRDALRGQVDMEALLAFAGRVRVPVWHAARRWIDRTSQKAALLLDDGASVHACWLSETAHGAGLHLDIATASMRLAQRPSHAQANVAQAGERLVSLSAWFPDAVAPAVSQQRIDESFIPIAGIGAQAHRFTLLRLPREARAAPRHAWGQHLGAMRSR</sequence>
<comment type="caution">
    <text evidence="2">The sequence shown here is derived from an EMBL/GenBank/DDBJ whole genome shotgun (WGS) entry which is preliminary data.</text>
</comment>
<gene>
    <name evidence="2" type="ORF">L602_003800000230</name>
</gene>
<evidence type="ECO:0000256" key="1">
    <source>
        <dbReference type="SAM" id="MobiDB-lite"/>
    </source>
</evidence>
<evidence type="ECO:0000313" key="3">
    <source>
        <dbReference type="Proteomes" id="UP000318141"/>
    </source>
</evidence>
<dbReference type="EMBL" id="VLJN01000032">
    <property type="protein sequence ID" value="TWG82124.1"/>
    <property type="molecule type" value="Genomic_DNA"/>
</dbReference>
<accession>A0A562BAC9</accession>
<proteinExistence type="predicted"/>
<feature type="region of interest" description="Disordered" evidence="1">
    <location>
        <begin position="1"/>
        <end position="20"/>
    </location>
</feature>
<name>A0A562BAC9_9BURK</name>
<protein>
    <submittedName>
        <fullName evidence="2">Uncharacterized protein</fullName>
    </submittedName>
</protein>
<dbReference type="Proteomes" id="UP000318141">
    <property type="component" value="Unassembled WGS sequence"/>
</dbReference>
<evidence type="ECO:0000313" key="2">
    <source>
        <dbReference type="EMBL" id="TWG82124.1"/>
    </source>
</evidence>
<dbReference type="AlphaFoldDB" id="A0A562BAC9"/>